<keyword evidence="1" id="KW-0472">Membrane</keyword>
<evidence type="ECO:0000313" key="2">
    <source>
        <dbReference type="EMBL" id="KAK9310043.1"/>
    </source>
</evidence>
<reference evidence="2 3" key="1">
    <citation type="submission" date="2024-05" db="EMBL/GenBank/DDBJ databases">
        <title>The nuclear and mitochondrial genome assemblies of Tetragonisca angustula (Apidae: Meliponini), a tiny yet remarkable pollinator in the Neotropics.</title>
        <authorList>
            <person name="Ferrari R."/>
            <person name="Ricardo P.C."/>
            <person name="Dias F.C."/>
            <person name="Araujo N.S."/>
            <person name="Soares D.O."/>
            <person name="Zhou Q.-S."/>
            <person name="Zhu C.-D."/>
            <person name="Coutinho L."/>
            <person name="Airas M.C."/>
            <person name="Batista T.M."/>
        </authorList>
    </citation>
    <scope>NUCLEOTIDE SEQUENCE [LARGE SCALE GENOMIC DNA]</scope>
    <source>
        <strain evidence="2">ASF017062</strain>
        <tissue evidence="2">Abdomen</tissue>
    </source>
</reference>
<keyword evidence="1" id="KW-0812">Transmembrane</keyword>
<dbReference type="AlphaFoldDB" id="A0AAW1ALG2"/>
<sequence length="106" mass="11720">MRVGRSCTCATMHKRASKPTGFGNNAVVMVTLVVSFSSIVAEVHNSSSIAVQWLSLLGNRRLRAGNAEKSQISYVDDRGDFILDDGCAINLRRSNDWKLECWLSDD</sequence>
<feature type="transmembrane region" description="Helical" evidence="1">
    <location>
        <begin position="21"/>
        <end position="41"/>
    </location>
</feature>
<keyword evidence="3" id="KW-1185">Reference proteome</keyword>
<dbReference type="EMBL" id="JAWNGG020000006">
    <property type="protein sequence ID" value="KAK9310043.1"/>
    <property type="molecule type" value="Genomic_DNA"/>
</dbReference>
<protein>
    <submittedName>
        <fullName evidence="2">Uncharacterized protein</fullName>
    </submittedName>
</protein>
<keyword evidence="1" id="KW-1133">Transmembrane helix</keyword>
<organism evidence="2 3">
    <name type="scientific">Tetragonisca angustula</name>
    <dbReference type="NCBI Taxonomy" id="166442"/>
    <lineage>
        <taxon>Eukaryota</taxon>
        <taxon>Metazoa</taxon>
        <taxon>Ecdysozoa</taxon>
        <taxon>Arthropoda</taxon>
        <taxon>Hexapoda</taxon>
        <taxon>Insecta</taxon>
        <taxon>Pterygota</taxon>
        <taxon>Neoptera</taxon>
        <taxon>Endopterygota</taxon>
        <taxon>Hymenoptera</taxon>
        <taxon>Apocrita</taxon>
        <taxon>Aculeata</taxon>
        <taxon>Apoidea</taxon>
        <taxon>Anthophila</taxon>
        <taxon>Apidae</taxon>
        <taxon>Tetragonisca</taxon>
    </lineage>
</organism>
<gene>
    <name evidence="2" type="ORF">QLX08_000514</name>
</gene>
<evidence type="ECO:0000256" key="1">
    <source>
        <dbReference type="SAM" id="Phobius"/>
    </source>
</evidence>
<evidence type="ECO:0000313" key="3">
    <source>
        <dbReference type="Proteomes" id="UP001432146"/>
    </source>
</evidence>
<accession>A0AAW1ALG2</accession>
<comment type="caution">
    <text evidence="2">The sequence shown here is derived from an EMBL/GenBank/DDBJ whole genome shotgun (WGS) entry which is preliminary data.</text>
</comment>
<proteinExistence type="predicted"/>
<name>A0AAW1ALG2_9HYME</name>
<dbReference type="Proteomes" id="UP001432146">
    <property type="component" value="Unassembled WGS sequence"/>
</dbReference>